<gene>
    <name evidence="5" type="ORF">OLC1_LOCUS15671</name>
</gene>
<dbReference type="Proteomes" id="UP001161247">
    <property type="component" value="Chromosome 5"/>
</dbReference>
<feature type="region of interest" description="Disordered" evidence="2">
    <location>
        <begin position="323"/>
        <end position="358"/>
    </location>
</feature>
<keyword evidence="3" id="KW-0472">Membrane</keyword>
<dbReference type="Pfam" id="PF01764">
    <property type="entry name" value="Lipase_3"/>
    <property type="match status" value="1"/>
</dbReference>
<dbReference type="CDD" id="cd00519">
    <property type="entry name" value="Lipase_3"/>
    <property type="match status" value="1"/>
</dbReference>
<dbReference type="PANTHER" id="PTHR47523">
    <property type="entry name" value="F21O3.11 PROTEIN"/>
    <property type="match status" value="1"/>
</dbReference>
<evidence type="ECO:0000256" key="3">
    <source>
        <dbReference type="SAM" id="Phobius"/>
    </source>
</evidence>
<feature type="compositionally biased region" description="Polar residues" evidence="2">
    <location>
        <begin position="323"/>
        <end position="335"/>
    </location>
</feature>
<reference evidence="5" key="1">
    <citation type="submission" date="2023-03" db="EMBL/GenBank/DDBJ databases">
        <authorList>
            <person name="Julca I."/>
        </authorList>
    </citation>
    <scope>NUCLEOTIDE SEQUENCE</scope>
</reference>
<dbReference type="Gene3D" id="3.40.50.300">
    <property type="entry name" value="P-loop containing nucleotide triphosphate hydrolases"/>
    <property type="match status" value="1"/>
</dbReference>
<dbReference type="GO" id="GO:0016787">
    <property type="term" value="F:hydrolase activity"/>
    <property type="evidence" value="ECO:0007669"/>
    <property type="project" value="UniProtKB-KW"/>
</dbReference>
<evidence type="ECO:0000256" key="2">
    <source>
        <dbReference type="SAM" id="MobiDB-lite"/>
    </source>
</evidence>
<dbReference type="SUPFAM" id="SSF53474">
    <property type="entry name" value="alpha/beta-Hydrolases"/>
    <property type="match status" value="1"/>
</dbReference>
<keyword evidence="3" id="KW-1133">Transmembrane helix</keyword>
<proteinExistence type="predicted"/>
<feature type="compositionally biased region" description="Polar residues" evidence="2">
    <location>
        <begin position="445"/>
        <end position="458"/>
    </location>
</feature>
<organism evidence="5 6">
    <name type="scientific">Oldenlandia corymbosa var. corymbosa</name>
    <dbReference type="NCBI Taxonomy" id="529605"/>
    <lineage>
        <taxon>Eukaryota</taxon>
        <taxon>Viridiplantae</taxon>
        <taxon>Streptophyta</taxon>
        <taxon>Embryophyta</taxon>
        <taxon>Tracheophyta</taxon>
        <taxon>Spermatophyta</taxon>
        <taxon>Magnoliopsida</taxon>
        <taxon>eudicotyledons</taxon>
        <taxon>Gunneridae</taxon>
        <taxon>Pentapetalae</taxon>
        <taxon>asterids</taxon>
        <taxon>lamiids</taxon>
        <taxon>Gentianales</taxon>
        <taxon>Rubiaceae</taxon>
        <taxon>Rubioideae</taxon>
        <taxon>Spermacoceae</taxon>
        <taxon>Hedyotis-Oldenlandia complex</taxon>
        <taxon>Oldenlandia</taxon>
    </lineage>
</organism>
<feature type="domain" description="Fungal lipase-type" evidence="4">
    <location>
        <begin position="188"/>
        <end position="309"/>
    </location>
</feature>
<feature type="transmembrane region" description="Helical" evidence="3">
    <location>
        <begin position="995"/>
        <end position="1019"/>
    </location>
</feature>
<sequence>MESLQQKVESWIRDGRMNIFKVTWPPQWQWPMVVRWPWTQGREQRKRIQEEVVRRKKQLQDLCFALKAETVSDLQEILCCMVLSECVYKRPASELVRAANIFKADFGGQLISLERVQPSADHVPHRYLLAEAGDTLFASFVGTKQYKDVMADANIFQGAIFHEDKVEDTSGTESAESSSQCSNGENNTKFVESIARLPKSGPKPAAHRGFMARAKGIPALELYRLAQKKKRKLVLCGHSLGGAVAALATLAILRVFAASSKEHERVQVKCITFSQPPVGNAALRDYVNVKGWKNYFKTYCIPEDLVPRILSPAYFHHYNSMESAQSSDAGTSPLPSKTDERFEKQKSEKEKDNGGEKLVLGLGPVQSSFWRLSRLVPLESVRKQLFSYGGSKLGPAANSIAVDSSTTSSIDSIVGSPQSLEIQEDSDGISLRPLPETDDETTTEVQTGKSLGKSTTKNGNKRAWQKIPALPSYVPFGELYLLGNSSVEALSSSEYSKLTSVRSVIAEVKERFQSHSMRSYRSRFLRIYELCMNDNEPSFFGLEQVQQFPHLQKWLGVSTADTIQLGHIVETPVVHAATSIVPLGWNGVPCGKNADTLKVDISGHGLHLCTMIRARVGGKWCSTIVEAFPSPPSFAQNHGLQPEIQKMRIIVGGPLRNPPKHQIEETITPVFPSLASTSTSLKMNQNVSTLDEGKFVCPDDLSDFMILCTTDFSTVSKPVYTRTRRVRLVGLEGAGKTSLLKAILEQERTTSRISSDDLHLDVDVQEGIAGGLCYSDSSAVNLQNLNWEASHFRDELWKGIRDLSKKTDLVVLVHNLSHRVPRYRLPDSLSEQPALTLLLDEAKSLGIPWILGITNKFSVSAHQQRAAIDAVLKAYQASPSTSSVINSCPYITSTGASVSWESDDNDSNKKEGSKNLFFAPINFSWRPFEKKPAILPVEGVAAFCQLIHEVLRKHEEAAFQELARDRLFVELARARASLARSNQDAQAKASSLTSAAVGASLGAGLGIVLAVVMGAGSALRKP</sequence>
<dbReference type="GO" id="GO:0006629">
    <property type="term" value="P:lipid metabolic process"/>
    <property type="evidence" value="ECO:0007669"/>
    <property type="project" value="InterPro"/>
</dbReference>
<evidence type="ECO:0000313" key="5">
    <source>
        <dbReference type="EMBL" id="CAI9107324.1"/>
    </source>
</evidence>
<feature type="compositionally biased region" description="Basic and acidic residues" evidence="2">
    <location>
        <begin position="337"/>
        <end position="355"/>
    </location>
</feature>
<dbReference type="SUPFAM" id="SSF52540">
    <property type="entry name" value="P-loop containing nucleoside triphosphate hydrolases"/>
    <property type="match status" value="1"/>
</dbReference>
<name>A0AAV1DHI2_OLDCO</name>
<feature type="region of interest" description="Disordered" evidence="2">
    <location>
        <begin position="167"/>
        <end position="186"/>
    </location>
</feature>
<feature type="transmembrane region" description="Helical" evidence="3">
    <location>
        <begin position="233"/>
        <end position="257"/>
    </location>
</feature>
<evidence type="ECO:0000313" key="6">
    <source>
        <dbReference type="Proteomes" id="UP001161247"/>
    </source>
</evidence>
<dbReference type="InterPro" id="IPR002921">
    <property type="entry name" value="Fungal_lipase-type"/>
</dbReference>
<dbReference type="InterPro" id="IPR027417">
    <property type="entry name" value="P-loop_NTPase"/>
</dbReference>
<dbReference type="Gene3D" id="3.40.50.1820">
    <property type="entry name" value="alpha/beta hydrolase"/>
    <property type="match status" value="1"/>
</dbReference>
<feature type="compositionally biased region" description="Polar residues" evidence="2">
    <location>
        <begin position="169"/>
        <end position="186"/>
    </location>
</feature>
<keyword evidence="6" id="KW-1185">Reference proteome</keyword>
<evidence type="ECO:0000256" key="1">
    <source>
        <dbReference type="ARBA" id="ARBA00022801"/>
    </source>
</evidence>
<accession>A0AAV1DHI2</accession>
<dbReference type="PANTHER" id="PTHR47523:SF1">
    <property type="entry name" value="F21O3.11 PROTEIN"/>
    <property type="match status" value="1"/>
</dbReference>
<keyword evidence="1" id="KW-0378">Hydrolase</keyword>
<dbReference type="EMBL" id="OX459122">
    <property type="protein sequence ID" value="CAI9107324.1"/>
    <property type="molecule type" value="Genomic_DNA"/>
</dbReference>
<dbReference type="AlphaFoldDB" id="A0AAV1DHI2"/>
<feature type="region of interest" description="Disordered" evidence="2">
    <location>
        <begin position="419"/>
        <end position="459"/>
    </location>
</feature>
<dbReference type="InterPro" id="IPR029058">
    <property type="entry name" value="AB_hydrolase_fold"/>
</dbReference>
<evidence type="ECO:0000259" key="4">
    <source>
        <dbReference type="Pfam" id="PF01764"/>
    </source>
</evidence>
<keyword evidence="3" id="KW-0812">Transmembrane</keyword>
<protein>
    <submittedName>
        <fullName evidence="5">OLC1v1006650C1</fullName>
    </submittedName>
</protein>